<organism evidence="7 8">
    <name type="scientific">Aquimarina rubra</name>
    <dbReference type="NCBI Taxonomy" id="1920033"/>
    <lineage>
        <taxon>Bacteria</taxon>
        <taxon>Pseudomonadati</taxon>
        <taxon>Bacteroidota</taxon>
        <taxon>Flavobacteriia</taxon>
        <taxon>Flavobacteriales</taxon>
        <taxon>Flavobacteriaceae</taxon>
        <taxon>Aquimarina</taxon>
    </lineage>
</organism>
<name>A0ABW5LIB8_9FLAO</name>
<dbReference type="RefSeq" id="WP_378293112.1">
    <property type="nucleotide sequence ID" value="NZ_JBHULE010000019.1"/>
</dbReference>
<feature type="transmembrane region" description="Helical" evidence="6">
    <location>
        <begin position="149"/>
        <end position="168"/>
    </location>
</feature>
<dbReference type="Proteomes" id="UP001597319">
    <property type="component" value="Unassembled WGS sequence"/>
</dbReference>
<evidence type="ECO:0000313" key="7">
    <source>
        <dbReference type="EMBL" id="MFD2563571.1"/>
    </source>
</evidence>
<feature type="transmembrane region" description="Helical" evidence="6">
    <location>
        <begin position="121"/>
        <end position="140"/>
    </location>
</feature>
<dbReference type="PANTHER" id="PTHR30250">
    <property type="entry name" value="PST FAMILY PREDICTED COLANIC ACID TRANSPORTER"/>
    <property type="match status" value="1"/>
</dbReference>
<keyword evidence="5 6" id="KW-0472">Membrane</keyword>
<feature type="transmembrane region" description="Helical" evidence="6">
    <location>
        <begin position="390"/>
        <end position="409"/>
    </location>
</feature>
<feature type="transmembrane region" description="Helical" evidence="6">
    <location>
        <begin position="365"/>
        <end position="384"/>
    </location>
</feature>
<dbReference type="InterPro" id="IPR002797">
    <property type="entry name" value="Polysacc_synth"/>
</dbReference>
<evidence type="ECO:0000256" key="4">
    <source>
        <dbReference type="ARBA" id="ARBA00022989"/>
    </source>
</evidence>
<feature type="transmembrane region" description="Helical" evidence="6">
    <location>
        <begin position="174"/>
        <end position="196"/>
    </location>
</feature>
<evidence type="ECO:0000256" key="5">
    <source>
        <dbReference type="ARBA" id="ARBA00023136"/>
    </source>
</evidence>
<evidence type="ECO:0000313" key="8">
    <source>
        <dbReference type="Proteomes" id="UP001597319"/>
    </source>
</evidence>
<feature type="transmembrane region" description="Helical" evidence="6">
    <location>
        <begin position="294"/>
        <end position="313"/>
    </location>
</feature>
<keyword evidence="3 6" id="KW-0812">Transmembrane</keyword>
<protein>
    <submittedName>
        <fullName evidence="7">Oligosaccharide flippase family protein</fullName>
    </submittedName>
</protein>
<dbReference type="InterPro" id="IPR050833">
    <property type="entry name" value="Poly_Biosynth_Transport"/>
</dbReference>
<reference evidence="8" key="1">
    <citation type="journal article" date="2019" name="Int. J. Syst. Evol. Microbiol.">
        <title>The Global Catalogue of Microorganisms (GCM) 10K type strain sequencing project: providing services to taxonomists for standard genome sequencing and annotation.</title>
        <authorList>
            <consortium name="The Broad Institute Genomics Platform"/>
            <consortium name="The Broad Institute Genome Sequencing Center for Infectious Disease"/>
            <person name="Wu L."/>
            <person name="Ma J."/>
        </authorList>
    </citation>
    <scope>NUCLEOTIDE SEQUENCE [LARGE SCALE GENOMIC DNA]</scope>
    <source>
        <strain evidence="8">KCTC 52274</strain>
    </source>
</reference>
<feature type="transmembrane region" description="Helical" evidence="6">
    <location>
        <begin position="235"/>
        <end position="255"/>
    </location>
</feature>
<feature type="transmembrane region" description="Helical" evidence="6">
    <location>
        <begin position="12"/>
        <end position="37"/>
    </location>
</feature>
<keyword evidence="2" id="KW-1003">Cell membrane</keyword>
<evidence type="ECO:0000256" key="3">
    <source>
        <dbReference type="ARBA" id="ARBA00022692"/>
    </source>
</evidence>
<comment type="caution">
    <text evidence="7">The sequence shown here is derived from an EMBL/GenBank/DDBJ whole genome shotgun (WGS) entry which is preliminary data.</text>
</comment>
<dbReference type="EMBL" id="JBHULE010000019">
    <property type="protein sequence ID" value="MFD2563571.1"/>
    <property type="molecule type" value="Genomic_DNA"/>
</dbReference>
<dbReference type="PANTHER" id="PTHR30250:SF11">
    <property type="entry name" value="O-ANTIGEN TRANSPORTER-RELATED"/>
    <property type="match status" value="1"/>
</dbReference>
<sequence>MKKLSNELKYFFSGSVFLGLSSAYSLLVPIVIIPYIIKTVGLNNYGLSVIAFSATFFSSLIIDYGYTISGVNSLSKSNSDEEKGRIIIKAIYTKFILFLGLLLLSGLLVLLVPYLREHCVLFSLSMIIPLSSILNLNWVLQGLQMIKPLSGITILNKTIYLLGIFLFVKNPEDYIYINFIFGIGILVAGLFSLYLIKRRISLPAIKFTFSDFVSEINESIHYFISNISIYISTSLYPIILSFFVTVEIVGVFAAVEKIYNVIRAPFSIYINLMLPRVSFAVEESLKNAIQTIKNTYVFVVGFVLITVIVVLNFQQEIVQYFIKDYFDLSIHLLQTACVGIVIVLFNCPFYLLLVAMDKRKAIMTTFLFVPIVGFITCLALSKFYGAKGAFYTIVFVEFSYVVSLLLLYYKEYRKS</sequence>
<feature type="transmembrane region" description="Helical" evidence="6">
    <location>
        <begin position="95"/>
        <end position="115"/>
    </location>
</feature>
<proteinExistence type="predicted"/>
<evidence type="ECO:0000256" key="2">
    <source>
        <dbReference type="ARBA" id="ARBA00022475"/>
    </source>
</evidence>
<keyword evidence="4 6" id="KW-1133">Transmembrane helix</keyword>
<evidence type="ECO:0000256" key="6">
    <source>
        <dbReference type="SAM" id="Phobius"/>
    </source>
</evidence>
<dbReference type="Pfam" id="PF01943">
    <property type="entry name" value="Polysacc_synt"/>
    <property type="match status" value="1"/>
</dbReference>
<keyword evidence="8" id="KW-1185">Reference proteome</keyword>
<feature type="transmembrane region" description="Helical" evidence="6">
    <location>
        <begin position="333"/>
        <end position="353"/>
    </location>
</feature>
<feature type="transmembrane region" description="Helical" evidence="6">
    <location>
        <begin position="49"/>
        <end position="74"/>
    </location>
</feature>
<gene>
    <name evidence="7" type="ORF">ACFSR1_12905</name>
</gene>
<evidence type="ECO:0000256" key="1">
    <source>
        <dbReference type="ARBA" id="ARBA00004651"/>
    </source>
</evidence>
<accession>A0ABW5LIB8</accession>
<comment type="subcellular location">
    <subcellularLocation>
        <location evidence="1">Cell membrane</location>
        <topology evidence="1">Multi-pass membrane protein</topology>
    </subcellularLocation>
</comment>